<dbReference type="RefSeq" id="WP_119836795.1">
    <property type="nucleotide sequence ID" value="NZ_CP032514.1"/>
</dbReference>
<name>A0ABN5PL75_9ACTO</name>
<feature type="signal peptide" evidence="4">
    <location>
        <begin position="1"/>
        <end position="27"/>
    </location>
</feature>
<dbReference type="PROSITE" id="PS51257">
    <property type="entry name" value="PROKAR_LIPOPROTEIN"/>
    <property type="match status" value="1"/>
</dbReference>
<dbReference type="EMBL" id="CP032514">
    <property type="protein sequence ID" value="AYD88935.1"/>
    <property type="molecule type" value="Genomic_DNA"/>
</dbReference>
<gene>
    <name evidence="5" type="ORF">D5R93_00640</name>
</gene>
<organism evidence="5 6">
    <name type="scientific">Actinomyces lilanjuaniae</name>
    <dbReference type="NCBI Taxonomy" id="2321394"/>
    <lineage>
        <taxon>Bacteria</taxon>
        <taxon>Bacillati</taxon>
        <taxon>Actinomycetota</taxon>
        <taxon>Actinomycetes</taxon>
        <taxon>Actinomycetales</taxon>
        <taxon>Actinomycetaceae</taxon>
        <taxon>Actinomyces</taxon>
    </lineage>
</organism>
<evidence type="ECO:0000256" key="4">
    <source>
        <dbReference type="SAM" id="SignalP"/>
    </source>
</evidence>
<dbReference type="Proteomes" id="UP000273001">
    <property type="component" value="Chromosome"/>
</dbReference>
<keyword evidence="2" id="KW-0813">Transport</keyword>
<dbReference type="SUPFAM" id="SSF53850">
    <property type="entry name" value="Periplasmic binding protein-like II"/>
    <property type="match status" value="1"/>
</dbReference>
<reference evidence="5 6" key="1">
    <citation type="submission" date="2018-09" db="EMBL/GenBank/DDBJ databases">
        <authorList>
            <person name="Li J."/>
        </authorList>
    </citation>
    <scope>NUCLEOTIDE SEQUENCE [LARGE SCALE GENOMIC DNA]</scope>
    <source>
        <strain evidence="5 6">2129</strain>
    </source>
</reference>
<comment type="similarity">
    <text evidence="1">Belongs to the bacterial solute-binding protein 1 family.</text>
</comment>
<dbReference type="PANTHER" id="PTHR43649">
    <property type="entry name" value="ARABINOSE-BINDING PROTEIN-RELATED"/>
    <property type="match status" value="1"/>
</dbReference>
<dbReference type="PANTHER" id="PTHR43649:SF29">
    <property type="entry name" value="OSMOPROTECTIVE COMPOUNDS-BINDING PROTEIN GGTB"/>
    <property type="match status" value="1"/>
</dbReference>
<evidence type="ECO:0000313" key="5">
    <source>
        <dbReference type="EMBL" id="AYD88935.1"/>
    </source>
</evidence>
<dbReference type="Gene3D" id="3.40.190.10">
    <property type="entry name" value="Periplasmic binding protein-like II"/>
    <property type="match status" value="1"/>
</dbReference>
<feature type="region of interest" description="Disordered" evidence="3">
    <location>
        <begin position="325"/>
        <end position="375"/>
    </location>
</feature>
<feature type="chain" id="PRO_5045273837" evidence="4">
    <location>
        <begin position="28"/>
        <end position="514"/>
    </location>
</feature>
<evidence type="ECO:0000313" key="6">
    <source>
        <dbReference type="Proteomes" id="UP000273001"/>
    </source>
</evidence>
<protein>
    <submittedName>
        <fullName evidence="5">Carbohydrate ABC transporter substrate-binding protein</fullName>
    </submittedName>
</protein>
<sequence>MRRFPARVPARLLGLIGALALAGASLGACSSAEDPGGSGAAGGCDTLEHLGTFDDTVVTVSSALSDSEAERFEASLATFEECTGIDVVHTGSSSMETELLEGTTGSASVAGQEEGQELPDLAIVPQPGLVAELAEAGVLVALPDQVNANIEIGWNRQWAQIGTYDGTAYAAPLMASVKSFIWYSPVAFAESGYEVPRSWADLEALTEQVVEDHPDGVVTPWCLGLADGESTGWTMTDWLEDTMLATQGPGPYDTWASHQSALDDPSAVRALTAVDDLVLADGHVDGGRQAAAARSVEEAGSALLEGRCLMLHASSSFETMLPEGTMVTDADGDSPVAYSTPRDTEDVGSTGDAGSAEVPSQVPSPAASPTASSASTTVRTGAAVSAFLTPSADRSAAPVLVGSDYLVALAQGEAQAALMDYLTSAHWAQERASLGGVATAHQGVDASQIPSDVAQRATTLLQSRETTVRMDASDSMPAVVGAGALWTDLTRWTTGELSPKEALSSAEKSWPREG</sequence>
<keyword evidence="6" id="KW-1185">Reference proteome</keyword>
<keyword evidence="4" id="KW-0732">Signal</keyword>
<evidence type="ECO:0000256" key="3">
    <source>
        <dbReference type="SAM" id="MobiDB-lite"/>
    </source>
</evidence>
<evidence type="ECO:0000256" key="2">
    <source>
        <dbReference type="ARBA" id="ARBA00022448"/>
    </source>
</evidence>
<dbReference type="InterPro" id="IPR050490">
    <property type="entry name" value="Bact_solute-bd_prot1"/>
</dbReference>
<proteinExistence type="inferred from homology"/>
<feature type="compositionally biased region" description="Low complexity" evidence="3">
    <location>
        <begin position="355"/>
        <end position="375"/>
    </location>
</feature>
<evidence type="ECO:0000256" key="1">
    <source>
        <dbReference type="ARBA" id="ARBA00008520"/>
    </source>
</evidence>
<accession>A0ABN5PL75</accession>